<dbReference type="NCBIfam" id="TIGR00666">
    <property type="entry name" value="PBP4"/>
    <property type="match status" value="1"/>
</dbReference>
<dbReference type="PRINTS" id="PR00922">
    <property type="entry name" value="DADACBPTASE3"/>
</dbReference>
<dbReference type="SUPFAM" id="SSF56601">
    <property type="entry name" value="beta-lactamase/transpeptidase-like"/>
    <property type="match status" value="1"/>
</dbReference>
<sequence>MRVRLVGAVTGAVALLAGGYLWADAADLVPGWLTLAPVEEPQPPFITAAPVTVASSSPLPVTALDPDAPRPSAAVVQALAQAVRDDARTGDSTNVAVVDYLDGTVYADLSAADPQVPASTTKLLTVVAAVSALGDEATLTTRVLWDAGAATLTLVAGGDEMLAAGYGHGGAEVEAGTDPANGWAGIADLADQVAAALDDAGVTGDVAVAVDDSAFEGPAWPEEWPDYARNRGYAAAVTGLAVDIARIRTEDNADAEYTARYDDPSVNAGEVLAAALADRGVAVADEVTRAAAGSGAVEVATVESAPLSEIARHLLAVSDNTVAESLARVLAIETGLPGDPEGAATATRRALKAIGVDITGIELHDGAGFSEHNQISPATLASSLLAARDVPALDDLMSWLPLSGLEGTVETRYVDTPVAGYFRAKTGSLTGVTTIAGVIVTAEGRPLAVAILADGMPYGQTRPKAAFDEFLTALAECGCEG</sequence>
<comment type="similarity">
    <text evidence="1">Belongs to the peptidase S13 family.</text>
</comment>
<name>A0AAW7M384_9MICO</name>
<dbReference type="PANTHER" id="PTHR30023:SF0">
    <property type="entry name" value="PENICILLIN-SENSITIVE CARBOXYPEPTIDASE A"/>
    <property type="match status" value="1"/>
</dbReference>
<evidence type="ECO:0000256" key="1">
    <source>
        <dbReference type="ARBA" id="ARBA00006096"/>
    </source>
</evidence>
<dbReference type="EC" id="3.4.16.4" evidence="3"/>
<evidence type="ECO:0000313" key="4">
    <source>
        <dbReference type="Proteomes" id="UP001172737"/>
    </source>
</evidence>
<dbReference type="EMBL" id="JAUHPX010000004">
    <property type="protein sequence ID" value="MDN4488189.1"/>
    <property type="molecule type" value="Genomic_DNA"/>
</dbReference>
<dbReference type="PANTHER" id="PTHR30023">
    <property type="entry name" value="D-ALANYL-D-ALANINE CARBOXYPEPTIDASE"/>
    <property type="match status" value="1"/>
</dbReference>
<dbReference type="Proteomes" id="UP001172737">
    <property type="component" value="Unassembled WGS sequence"/>
</dbReference>
<evidence type="ECO:0000313" key="3">
    <source>
        <dbReference type="EMBL" id="MDN4488189.1"/>
    </source>
</evidence>
<dbReference type="Pfam" id="PF02113">
    <property type="entry name" value="Peptidase_S13"/>
    <property type="match status" value="2"/>
</dbReference>
<protein>
    <submittedName>
        <fullName evidence="3">D-alanyl-D-alanine carboxypeptidase/D-alanyl-D-alanine-endopeptidase</fullName>
        <ecNumber evidence="3">3.4.16.4</ecNumber>
    </submittedName>
</protein>
<proteinExistence type="inferred from homology"/>
<comment type="caution">
    <text evidence="3">The sequence shown here is derived from an EMBL/GenBank/DDBJ whole genome shotgun (WGS) entry which is preliminary data.</text>
</comment>
<dbReference type="GO" id="GO:0009002">
    <property type="term" value="F:serine-type D-Ala-D-Ala carboxypeptidase activity"/>
    <property type="evidence" value="ECO:0007669"/>
    <property type="project" value="UniProtKB-EC"/>
</dbReference>
<keyword evidence="4" id="KW-1185">Reference proteome</keyword>
<dbReference type="AlphaFoldDB" id="A0AAW7M384"/>
<accession>A0AAW7M384</accession>
<dbReference type="RefSeq" id="WP_301118703.1">
    <property type="nucleotide sequence ID" value="NZ_JAUHPX010000004.1"/>
</dbReference>
<keyword evidence="2 3" id="KW-0378">Hydrolase</keyword>
<gene>
    <name evidence="3" type="primary">dacB</name>
    <name evidence="3" type="ORF">QQX10_08420</name>
</gene>
<organism evidence="3 4">
    <name type="scientific">Demequina lignilytica</name>
    <dbReference type="NCBI Taxonomy" id="3051663"/>
    <lineage>
        <taxon>Bacteria</taxon>
        <taxon>Bacillati</taxon>
        <taxon>Actinomycetota</taxon>
        <taxon>Actinomycetes</taxon>
        <taxon>Micrococcales</taxon>
        <taxon>Demequinaceae</taxon>
        <taxon>Demequina</taxon>
    </lineage>
</organism>
<evidence type="ECO:0000256" key="2">
    <source>
        <dbReference type="ARBA" id="ARBA00022801"/>
    </source>
</evidence>
<dbReference type="Gene3D" id="3.40.710.10">
    <property type="entry name" value="DD-peptidase/beta-lactamase superfamily"/>
    <property type="match status" value="2"/>
</dbReference>
<reference evidence="3" key="1">
    <citation type="submission" date="2023-06" db="EMBL/GenBank/DDBJ databases">
        <title>Sysu t00039.</title>
        <authorList>
            <person name="Gao L."/>
            <person name="Fang B.-Z."/>
            <person name="Li W.-J."/>
        </authorList>
    </citation>
    <scope>NUCLEOTIDE SEQUENCE</scope>
    <source>
        <strain evidence="3">SYSU T00039</strain>
    </source>
</reference>
<dbReference type="InterPro" id="IPR012338">
    <property type="entry name" value="Beta-lactam/transpept-like"/>
</dbReference>
<dbReference type="InterPro" id="IPR000667">
    <property type="entry name" value="Peptidase_S13"/>
</dbReference>
<keyword evidence="3" id="KW-0121">Carboxypeptidase</keyword>
<keyword evidence="3" id="KW-0645">Protease</keyword>
<dbReference type="GO" id="GO:0000270">
    <property type="term" value="P:peptidoglycan metabolic process"/>
    <property type="evidence" value="ECO:0007669"/>
    <property type="project" value="TreeGrafter"/>
</dbReference>
<dbReference type="GO" id="GO:0006508">
    <property type="term" value="P:proteolysis"/>
    <property type="evidence" value="ECO:0007669"/>
    <property type="project" value="InterPro"/>
</dbReference>